<evidence type="ECO:0000256" key="2">
    <source>
        <dbReference type="PROSITE-ProRule" id="PRU00708"/>
    </source>
</evidence>
<evidence type="ECO:0000313" key="3">
    <source>
        <dbReference type="EMBL" id="KAG6531715.1"/>
    </source>
</evidence>
<comment type="caution">
    <text evidence="3">The sequence shown here is derived from an EMBL/GenBank/DDBJ whole genome shotgun (WGS) entry which is preliminary data.</text>
</comment>
<dbReference type="InterPro" id="IPR046960">
    <property type="entry name" value="PPR_At4g14850-like_plant"/>
</dbReference>
<proteinExistence type="predicted"/>
<dbReference type="Gene3D" id="1.25.40.10">
    <property type="entry name" value="Tetratricopeptide repeat domain"/>
    <property type="match status" value="2"/>
</dbReference>
<dbReference type="GO" id="GO:0003723">
    <property type="term" value="F:RNA binding"/>
    <property type="evidence" value="ECO:0007669"/>
    <property type="project" value="InterPro"/>
</dbReference>
<dbReference type="AlphaFoldDB" id="A0A8J5LMN0"/>
<dbReference type="InterPro" id="IPR002885">
    <property type="entry name" value="PPR_rpt"/>
</dbReference>
<evidence type="ECO:0008006" key="5">
    <source>
        <dbReference type="Google" id="ProtNLM"/>
    </source>
</evidence>
<dbReference type="PROSITE" id="PS51375">
    <property type="entry name" value="PPR"/>
    <property type="match status" value="2"/>
</dbReference>
<feature type="repeat" description="PPR" evidence="2">
    <location>
        <begin position="90"/>
        <end position="124"/>
    </location>
</feature>
<name>A0A8J5LMN0_ZINOF</name>
<dbReference type="Pfam" id="PF13041">
    <property type="entry name" value="PPR_2"/>
    <property type="match status" value="1"/>
</dbReference>
<gene>
    <name evidence="3" type="ORF">ZIOFF_005535</name>
</gene>
<evidence type="ECO:0000256" key="1">
    <source>
        <dbReference type="ARBA" id="ARBA00022737"/>
    </source>
</evidence>
<protein>
    <recommendedName>
        <fullName evidence="5">Pentatricopeptide repeat-containing protein</fullName>
    </recommendedName>
</protein>
<evidence type="ECO:0000313" key="4">
    <source>
        <dbReference type="Proteomes" id="UP000734854"/>
    </source>
</evidence>
<dbReference type="NCBIfam" id="TIGR00756">
    <property type="entry name" value="PPR"/>
    <property type="match status" value="1"/>
</dbReference>
<feature type="repeat" description="PPR" evidence="2">
    <location>
        <begin position="5"/>
        <end position="39"/>
    </location>
</feature>
<keyword evidence="1" id="KW-0677">Repeat</keyword>
<dbReference type="PANTHER" id="PTHR47926">
    <property type="entry name" value="PENTATRICOPEPTIDE REPEAT-CONTAINING PROTEIN"/>
    <property type="match status" value="1"/>
</dbReference>
<reference evidence="3 4" key="1">
    <citation type="submission" date="2020-08" db="EMBL/GenBank/DDBJ databases">
        <title>Plant Genome Project.</title>
        <authorList>
            <person name="Zhang R.-G."/>
        </authorList>
    </citation>
    <scope>NUCLEOTIDE SEQUENCE [LARGE SCALE GENOMIC DNA]</scope>
    <source>
        <tissue evidence="3">Rhizome</tissue>
    </source>
</reference>
<dbReference type="InterPro" id="IPR011990">
    <property type="entry name" value="TPR-like_helical_dom_sf"/>
</dbReference>
<dbReference type="EMBL" id="JACMSC010000002">
    <property type="protein sequence ID" value="KAG6531715.1"/>
    <property type="molecule type" value="Genomic_DNA"/>
</dbReference>
<accession>A0A8J5LMN0</accession>
<keyword evidence="4" id="KW-1185">Reference proteome</keyword>
<sequence>MTKRNVDSWNTLISDYGRCCQLDMSQKLFDKMPSRNAVSWSAMTTTYAQGDCSSHALALFERLRRLDVMPNCATIVSFLSAHRWELLSKDVFSWAAMIGWLAVNEYAAKALELFDQMEMEVVKPNDVTFVVVLCAWSHSGLVEQARIL</sequence>
<organism evidence="3 4">
    <name type="scientific">Zingiber officinale</name>
    <name type="common">Ginger</name>
    <name type="synonym">Amomum zingiber</name>
    <dbReference type="NCBI Taxonomy" id="94328"/>
    <lineage>
        <taxon>Eukaryota</taxon>
        <taxon>Viridiplantae</taxon>
        <taxon>Streptophyta</taxon>
        <taxon>Embryophyta</taxon>
        <taxon>Tracheophyta</taxon>
        <taxon>Spermatophyta</taxon>
        <taxon>Magnoliopsida</taxon>
        <taxon>Liliopsida</taxon>
        <taxon>Zingiberales</taxon>
        <taxon>Zingiberaceae</taxon>
        <taxon>Zingiber</taxon>
    </lineage>
</organism>
<dbReference type="GO" id="GO:0009451">
    <property type="term" value="P:RNA modification"/>
    <property type="evidence" value="ECO:0007669"/>
    <property type="project" value="InterPro"/>
</dbReference>
<dbReference type="Pfam" id="PF01535">
    <property type="entry name" value="PPR"/>
    <property type="match status" value="2"/>
</dbReference>
<dbReference type="Proteomes" id="UP000734854">
    <property type="component" value="Unassembled WGS sequence"/>
</dbReference>